<dbReference type="GO" id="GO:0009231">
    <property type="term" value="P:riboflavin biosynthetic process"/>
    <property type="evidence" value="ECO:0007669"/>
    <property type="project" value="InterPro"/>
</dbReference>
<reference evidence="2 3" key="1">
    <citation type="submission" date="2013-09" db="EMBL/GenBank/DDBJ databases">
        <authorList>
            <person name="Zeng Z."/>
            <person name="Chen C."/>
        </authorList>
    </citation>
    <scope>NUCLEOTIDE SEQUENCE [LARGE SCALE GENOMIC DNA]</scope>
    <source>
        <strain evidence="2 3">WB 4.1-42</strain>
    </source>
</reference>
<dbReference type="InterPro" id="IPR050765">
    <property type="entry name" value="Riboflavin_Biosynth_HTPR"/>
</dbReference>
<gene>
    <name evidence="2" type="ORF">Q766_08060</name>
</gene>
<dbReference type="PANTHER" id="PTHR38011">
    <property type="entry name" value="DIHYDROFOLATE REDUCTASE FAMILY PROTEIN (AFU_ORTHOLOGUE AFUA_8G06820)"/>
    <property type="match status" value="1"/>
</dbReference>
<name>A0A0A2MNX3_9FLAO</name>
<dbReference type="AlphaFoldDB" id="A0A0A2MNX3"/>
<comment type="caution">
    <text evidence="2">The sequence shown here is derived from an EMBL/GenBank/DDBJ whole genome shotgun (WGS) entry which is preliminary data.</text>
</comment>
<dbReference type="OrthoDB" id="195113at2"/>
<dbReference type="InterPro" id="IPR024072">
    <property type="entry name" value="DHFR-like_dom_sf"/>
</dbReference>
<sequence>MRKLIAQQWISADGFASDSNGTTNFFEYPKYNTGWEEDQLMKNIDTILLGANTYKMFLEYWPDADPEKEAVAPALNSTPKIVFSTKLKDAPWGKWQPATIVNHDAVAYVKQLKEQPGKDIIVWGSLTLCRALAAQNLFDEYHLTLAPAFVGNGMRFLPNDKEWLDMELVKSKTYTTGVLSLVYRPQTKQ</sequence>
<evidence type="ECO:0000313" key="3">
    <source>
        <dbReference type="Proteomes" id="UP000030111"/>
    </source>
</evidence>
<accession>A0A0A2MNX3</accession>
<feature type="domain" description="Bacterial bifunctional deaminase-reductase C-terminal" evidence="1">
    <location>
        <begin position="2"/>
        <end position="179"/>
    </location>
</feature>
<dbReference type="SUPFAM" id="SSF53597">
    <property type="entry name" value="Dihydrofolate reductase-like"/>
    <property type="match status" value="1"/>
</dbReference>
<dbReference type="InterPro" id="IPR002734">
    <property type="entry name" value="RibDG_C"/>
</dbReference>
<dbReference type="eggNOG" id="COG0262">
    <property type="taxonomic scope" value="Bacteria"/>
</dbReference>
<dbReference type="EMBL" id="JRLY01000005">
    <property type="protein sequence ID" value="KGO93251.1"/>
    <property type="molecule type" value="Genomic_DNA"/>
</dbReference>
<dbReference type="GO" id="GO:0008703">
    <property type="term" value="F:5-amino-6-(5-phosphoribosylamino)uracil reductase activity"/>
    <property type="evidence" value="ECO:0007669"/>
    <property type="project" value="InterPro"/>
</dbReference>
<dbReference type="RefSeq" id="WP_026990794.1">
    <property type="nucleotide sequence ID" value="NZ_AUGP01000018.1"/>
</dbReference>
<organism evidence="2 3">
    <name type="scientific">Flavobacterium subsaxonicum WB 4.1-42 = DSM 21790</name>
    <dbReference type="NCBI Taxonomy" id="1121898"/>
    <lineage>
        <taxon>Bacteria</taxon>
        <taxon>Pseudomonadati</taxon>
        <taxon>Bacteroidota</taxon>
        <taxon>Flavobacteriia</taxon>
        <taxon>Flavobacteriales</taxon>
        <taxon>Flavobacteriaceae</taxon>
        <taxon>Flavobacterium</taxon>
    </lineage>
</organism>
<dbReference type="STRING" id="1121898.GCA_000422725_01967"/>
<keyword evidence="3" id="KW-1185">Reference proteome</keyword>
<dbReference type="Pfam" id="PF01872">
    <property type="entry name" value="RibD_C"/>
    <property type="match status" value="1"/>
</dbReference>
<evidence type="ECO:0000313" key="2">
    <source>
        <dbReference type="EMBL" id="KGO93251.1"/>
    </source>
</evidence>
<proteinExistence type="predicted"/>
<dbReference type="Proteomes" id="UP000030111">
    <property type="component" value="Unassembled WGS sequence"/>
</dbReference>
<dbReference type="PANTHER" id="PTHR38011:SF11">
    <property type="entry name" value="2,5-DIAMINO-6-RIBOSYLAMINO-4(3H)-PYRIMIDINONE 5'-PHOSPHATE REDUCTASE"/>
    <property type="match status" value="1"/>
</dbReference>
<protein>
    <recommendedName>
        <fullName evidence="1">Bacterial bifunctional deaminase-reductase C-terminal domain-containing protein</fullName>
    </recommendedName>
</protein>
<evidence type="ECO:0000259" key="1">
    <source>
        <dbReference type="Pfam" id="PF01872"/>
    </source>
</evidence>
<dbReference type="Gene3D" id="3.40.430.10">
    <property type="entry name" value="Dihydrofolate Reductase, subunit A"/>
    <property type="match status" value="1"/>
</dbReference>